<feature type="transmembrane region" description="Helical" evidence="1">
    <location>
        <begin position="37"/>
        <end position="55"/>
    </location>
</feature>
<evidence type="ECO:0000313" key="7">
    <source>
        <dbReference type="Proteomes" id="UP001194579"/>
    </source>
</evidence>
<sequence length="103" mass="11539">MSWLLIFVLSGIVFFNRYIFLEPAVPVKIPVLLHRALKYSAPCLLTAICGPIILMEHGVIRVFPDNPYFLGAMVSIVISFFIRNIVVAVLLSMLAFYLIAALL</sequence>
<dbReference type="PATRIC" id="fig|1166016.3.peg.4005"/>
<keyword evidence="1" id="KW-0812">Transmembrane</keyword>
<dbReference type="AlphaFoldDB" id="A0A0H3IA08"/>
<dbReference type="Proteomes" id="UP000008044">
    <property type="component" value="Chromosome"/>
</dbReference>
<dbReference type="HOGENOM" id="CLU_157896_1_2_6"/>
<feature type="transmembrane region" description="Helical" evidence="1">
    <location>
        <begin position="67"/>
        <end position="100"/>
    </location>
</feature>
<reference evidence="2 5" key="1">
    <citation type="journal article" date="2012" name="J. Bacteriol.">
        <title>Genome sequence of Pectobacterium sp. strain SCC3193.</title>
        <authorList>
            <person name="Koskinen J.P."/>
            <person name="Laine P."/>
            <person name="Niemi O."/>
            <person name="Nykyri J."/>
            <person name="Harjunpaa H."/>
            <person name="Auvinen P."/>
            <person name="Paulin L."/>
            <person name="Pirhonen M."/>
            <person name="Palva T."/>
            <person name="Holm L."/>
        </authorList>
    </citation>
    <scope>NUCLEOTIDE SEQUENCE [LARGE SCALE GENOMIC DNA]</scope>
    <source>
        <strain evidence="2 5">SCC3193</strain>
    </source>
</reference>
<dbReference type="eggNOG" id="COG4392">
    <property type="taxonomic scope" value="Bacteria"/>
</dbReference>
<dbReference type="InterPro" id="IPR008407">
    <property type="entry name" value="Brnchd-chn_aa_trnsp_AzlD"/>
</dbReference>
<dbReference type="Proteomes" id="UP001194579">
    <property type="component" value="Unassembled WGS sequence"/>
</dbReference>
<reference evidence="2" key="2">
    <citation type="submission" date="2012-03" db="EMBL/GenBank/DDBJ databases">
        <authorList>
            <person name="Koskinen P."/>
            <person name="Laine P."/>
            <person name="Niemi O."/>
            <person name="Nykyri J."/>
            <person name="Harjunpaa H."/>
            <person name="Auvinen P."/>
            <person name="Paulin L."/>
            <person name="Pirhonen M."/>
            <person name="Palva T."/>
            <person name="Holm L."/>
        </authorList>
    </citation>
    <scope>NUCLEOTIDE SEQUENCE</scope>
    <source>
        <strain evidence="2">SCC3193</strain>
    </source>
</reference>
<dbReference type="EMBL" id="WABS01000012">
    <property type="protein sequence ID" value="MBI0554435.1"/>
    <property type="molecule type" value="Genomic_DNA"/>
</dbReference>
<dbReference type="RefSeq" id="WP_014701443.1">
    <property type="nucleotide sequence ID" value="NC_017845.1"/>
</dbReference>
<reference evidence="4 6" key="3">
    <citation type="journal article" date="2018" name="BMC Genomics">
        <title>High genomic variability in the plant pathogenic bacterium Pectobacterium parmentieri deciphered from de novo assembled complete genomes.</title>
        <authorList>
            <person name="Zoledowska S."/>
            <person name="Motyka-Pomagruk A."/>
            <person name="Sledz W."/>
            <person name="Mengoni A."/>
            <person name="Lojkowska E."/>
        </authorList>
    </citation>
    <scope>NUCLEOTIDE SEQUENCE [LARGE SCALE GENOMIC DNA]</scope>
    <source>
        <strain evidence="4 6">IFB5626</strain>
    </source>
</reference>
<protein>
    <submittedName>
        <fullName evidence="3">AzlD domain-containing protein</fullName>
    </submittedName>
    <submittedName>
        <fullName evidence="2">Branched-chain amino acid transport</fullName>
    </submittedName>
</protein>
<evidence type="ECO:0000313" key="2">
    <source>
        <dbReference type="EMBL" id="AFI92002.1"/>
    </source>
</evidence>
<dbReference type="EMBL" id="CP003415">
    <property type="protein sequence ID" value="AFI92002.1"/>
    <property type="molecule type" value="Genomic_DNA"/>
</dbReference>
<dbReference type="EMBL" id="PSZG01000001">
    <property type="protein sequence ID" value="RKO77773.1"/>
    <property type="molecule type" value="Genomic_DNA"/>
</dbReference>
<organism evidence="2 5">
    <name type="scientific">Pectobacterium parmentieri</name>
    <dbReference type="NCBI Taxonomy" id="1905730"/>
    <lineage>
        <taxon>Bacteria</taxon>
        <taxon>Pseudomonadati</taxon>
        <taxon>Pseudomonadota</taxon>
        <taxon>Gammaproteobacteria</taxon>
        <taxon>Enterobacterales</taxon>
        <taxon>Pectobacteriaceae</taxon>
        <taxon>Pectobacterium</taxon>
    </lineage>
</organism>
<keyword evidence="1" id="KW-1133">Transmembrane helix</keyword>
<dbReference type="OMA" id="NYSAPCL"/>
<evidence type="ECO:0000313" key="3">
    <source>
        <dbReference type="EMBL" id="MBI0554435.1"/>
    </source>
</evidence>
<gene>
    <name evidence="2" type="ordered locus">W5S_3939</name>
    <name evidence="4" type="ORF">C5E00_13705</name>
    <name evidence="3" type="ORF">F6Q06_07995</name>
</gene>
<evidence type="ECO:0000313" key="5">
    <source>
        <dbReference type="Proteomes" id="UP000008044"/>
    </source>
</evidence>
<dbReference type="Proteomes" id="UP000269665">
    <property type="component" value="Unassembled WGS sequence"/>
</dbReference>
<dbReference type="KEGG" id="pec:W5S_3939"/>
<dbReference type="OrthoDB" id="4257348at2"/>
<dbReference type="KEGG" id="ppar:A8F97_22510"/>
<evidence type="ECO:0000256" key="1">
    <source>
        <dbReference type="SAM" id="Phobius"/>
    </source>
</evidence>
<dbReference type="Pfam" id="PF05437">
    <property type="entry name" value="AzlD"/>
    <property type="match status" value="1"/>
</dbReference>
<dbReference type="GeneID" id="45852229"/>
<proteinExistence type="predicted"/>
<dbReference type="STRING" id="1905730.W5S_3939"/>
<evidence type="ECO:0000313" key="4">
    <source>
        <dbReference type="EMBL" id="RKO77773.1"/>
    </source>
</evidence>
<evidence type="ECO:0000313" key="6">
    <source>
        <dbReference type="Proteomes" id="UP000269665"/>
    </source>
</evidence>
<keyword evidence="1" id="KW-0472">Membrane</keyword>
<keyword evidence="7" id="KW-1185">Reference proteome</keyword>
<reference evidence="7" key="4">
    <citation type="submission" date="2023-07" db="EMBL/GenBank/DDBJ databases">
        <title>Identification of Pectobacterium versatile causing blackleg of potato from New York State with a whole genome sequencing approach.</title>
        <authorList>
            <person name="Ma X."/>
            <person name="Swingle B."/>
        </authorList>
    </citation>
    <scope>NUCLEOTIDE SEQUENCE [LARGE SCALE GENOMIC DNA]</scope>
    <source>
        <strain evidence="7">NY1588A</strain>
    </source>
</reference>
<name>A0A0H3IA08_PECPM</name>
<accession>A0A0H3IA08</accession>
<reference evidence="3" key="5">
    <citation type="submission" date="2024-05" db="EMBL/GenBank/DDBJ databases">
        <title>Identification of Pectobacterium versatile causing blackleg of potato from New York State with a whole genome sequencing approach.</title>
        <authorList>
            <person name="Ma X."/>
            <person name="Swingle B."/>
        </authorList>
    </citation>
    <scope>NUCLEOTIDE SEQUENCE</scope>
    <source>
        <strain evidence="3">NY1588A</strain>
    </source>
</reference>